<dbReference type="GO" id="GO:0071230">
    <property type="term" value="P:cellular response to amino acid stimulus"/>
    <property type="evidence" value="ECO:0007669"/>
    <property type="project" value="TreeGrafter"/>
</dbReference>
<dbReference type="PRINTS" id="PR02092">
    <property type="entry name" value="HEPBVIRUSXIP"/>
</dbReference>
<evidence type="ECO:0000256" key="1">
    <source>
        <dbReference type="ARBA" id="ARBA00004371"/>
    </source>
</evidence>
<protein>
    <recommendedName>
        <fullName evidence="6">Late endosomal/lysosomal adaptor and MAPK and MTOR activator 5</fullName>
    </recommendedName>
</protein>
<evidence type="ECO:0000313" key="7">
    <source>
        <dbReference type="EMBL" id="KAB7499749.1"/>
    </source>
</evidence>
<evidence type="ECO:0000256" key="4">
    <source>
        <dbReference type="ARBA" id="ARBA00022490"/>
    </source>
</evidence>
<dbReference type="GO" id="GO:0071986">
    <property type="term" value="C:Ragulator complex"/>
    <property type="evidence" value="ECO:0007669"/>
    <property type="project" value="InterPro"/>
</dbReference>
<dbReference type="AlphaFoldDB" id="A0A5N5T192"/>
<dbReference type="InterPro" id="IPR024135">
    <property type="entry name" value="LAMTOR5"/>
</dbReference>
<reference evidence="7 8" key="1">
    <citation type="journal article" date="2019" name="PLoS Biol.">
        <title>Sex chromosomes control vertical transmission of feminizing Wolbachia symbionts in an isopod.</title>
        <authorList>
            <person name="Becking T."/>
            <person name="Chebbi M.A."/>
            <person name="Giraud I."/>
            <person name="Moumen B."/>
            <person name="Laverre T."/>
            <person name="Caubet Y."/>
            <person name="Peccoud J."/>
            <person name="Gilbert C."/>
            <person name="Cordaux R."/>
        </authorList>
    </citation>
    <scope>NUCLEOTIDE SEQUENCE [LARGE SCALE GENOMIC DNA]</scope>
    <source>
        <strain evidence="7">ANa2</strain>
        <tissue evidence="7">Whole body excluding digestive tract and cuticle</tissue>
    </source>
</reference>
<gene>
    <name evidence="7" type="primary">LAMTOR5</name>
    <name evidence="7" type="ORF">Anas_14637</name>
</gene>
<comment type="caution">
    <text evidence="7">The sequence shown here is derived from an EMBL/GenBank/DDBJ whole genome shotgun (WGS) entry which is preliminary data.</text>
</comment>
<keyword evidence="8" id="KW-1185">Reference proteome</keyword>
<keyword evidence="5" id="KW-0458">Lysosome</keyword>
<evidence type="ECO:0000256" key="2">
    <source>
        <dbReference type="ARBA" id="ARBA00004496"/>
    </source>
</evidence>
<comment type="similarity">
    <text evidence="3">Belongs to the LAMTOR5 family.</text>
</comment>
<comment type="subcellular location">
    <subcellularLocation>
        <location evidence="2">Cytoplasm</location>
    </subcellularLocation>
    <subcellularLocation>
        <location evidence="1">Lysosome</location>
    </subcellularLocation>
</comment>
<evidence type="ECO:0000256" key="5">
    <source>
        <dbReference type="ARBA" id="ARBA00023228"/>
    </source>
</evidence>
<dbReference type="PANTHER" id="PTHR13342">
    <property type="entry name" value="RAGULATOR COMPLEX PROTEIN LAMTOR5"/>
    <property type="match status" value="1"/>
</dbReference>
<sequence>MEATFDNRLNEISEAPGVLGVLCSDHQGLCLGVRGKAVNNNCGLIANIANLVSEIEPQNEEEPVILLDSNNL</sequence>
<evidence type="ECO:0000313" key="8">
    <source>
        <dbReference type="Proteomes" id="UP000326759"/>
    </source>
</evidence>
<dbReference type="GO" id="GO:0043066">
    <property type="term" value="P:negative regulation of apoptotic process"/>
    <property type="evidence" value="ECO:0007669"/>
    <property type="project" value="InterPro"/>
</dbReference>
<dbReference type="Gene3D" id="3.30.450.30">
    <property type="entry name" value="Dynein light chain 2a, cytoplasmic"/>
    <property type="match status" value="1"/>
</dbReference>
<organism evidence="7 8">
    <name type="scientific">Armadillidium nasatum</name>
    <dbReference type="NCBI Taxonomy" id="96803"/>
    <lineage>
        <taxon>Eukaryota</taxon>
        <taxon>Metazoa</taxon>
        <taxon>Ecdysozoa</taxon>
        <taxon>Arthropoda</taxon>
        <taxon>Crustacea</taxon>
        <taxon>Multicrustacea</taxon>
        <taxon>Malacostraca</taxon>
        <taxon>Eumalacostraca</taxon>
        <taxon>Peracarida</taxon>
        <taxon>Isopoda</taxon>
        <taxon>Oniscidea</taxon>
        <taxon>Crinocheta</taxon>
        <taxon>Armadillidiidae</taxon>
        <taxon>Armadillidium</taxon>
    </lineage>
</organism>
<name>A0A5N5T192_9CRUS</name>
<evidence type="ECO:0000256" key="6">
    <source>
        <dbReference type="ARBA" id="ARBA00032692"/>
    </source>
</evidence>
<dbReference type="PANTHER" id="PTHR13342:SF2">
    <property type="entry name" value="RAGULATOR COMPLEX PROTEIN LAMTOR5"/>
    <property type="match status" value="1"/>
</dbReference>
<dbReference type="EMBL" id="SEYY01016855">
    <property type="protein sequence ID" value="KAB7499749.1"/>
    <property type="molecule type" value="Genomic_DNA"/>
</dbReference>
<dbReference type="GO" id="GO:0005085">
    <property type="term" value="F:guanyl-nucleotide exchange factor activity"/>
    <property type="evidence" value="ECO:0007669"/>
    <property type="project" value="TreeGrafter"/>
</dbReference>
<accession>A0A5N5T192</accession>
<dbReference type="OrthoDB" id="76862at2759"/>
<dbReference type="GO" id="GO:1904263">
    <property type="term" value="P:positive regulation of TORC1 signaling"/>
    <property type="evidence" value="ECO:0007669"/>
    <property type="project" value="TreeGrafter"/>
</dbReference>
<proteinExistence type="inferred from homology"/>
<evidence type="ECO:0000256" key="3">
    <source>
        <dbReference type="ARBA" id="ARBA00007795"/>
    </source>
</evidence>
<dbReference type="Pfam" id="PF16672">
    <property type="entry name" value="LAMTOR5"/>
    <property type="match status" value="1"/>
</dbReference>
<dbReference type="Proteomes" id="UP000326759">
    <property type="component" value="Unassembled WGS sequence"/>
</dbReference>
<dbReference type="GO" id="GO:0005764">
    <property type="term" value="C:lysosome"/>
    <property type="evidence" value="ECO:0007669"/>
    <property type="project" value="UniProtKB-SubCell"/>
</dbReference>
<keyword evidence="4" id="KW-0963">Cytoplasm</keyword>